<sequence>MCMAGRLDHQRATRLAQQLHAHSVQYAHKLATTRRAIEHNNTSHSQSTETAIITFNRLSALQRLVKSLMQANYLGDSVSLTINIEAGSPKEVVDYVQTLKWPFGSLRRRHRASPSGLVPAVVESWFPSSCQEYGLLLEDDIEVSPFFYVWLKQAIVELRASDKFNRTFGISLYTPRVTETTNPYQRFYPDIQLRTRSNAYFYQVPCSWGALQFPKHWVSFTEYMRHRLSYNSSFMNVPMSRTNGWTNSWKKFYIEFAWSHGLFMLYPNFPNQTSFSTNHLEQGVHISDKGLKHLPSDYTVPLHMKVVSVLSSTWLPSLQGELENFQL</sequence>
<accession>A0ABQ7FUI9</accession>
<dbReference type="PANTHER" id="PTHR33604:SF3">
    <property type="entry name" value="OSJNBA0004B13.7 PROTEIN"/>
    <property type="match status" value="1"/>
</dbReference>
<proteinExistence type="predicted"/>
<protein>
    <submittedName>
        <fullName evidence="1">Uncharacterized protein</fullName>
    </submittedName>
</protein>
<dbReference type="Proteomes" id="UP000815325">
    <property type="component" value="Unassembled WGS sequence"/>
</dbReference>
<reference evidence="1" key="1">
    <citation type="submission" date="2017-08" db="EMBL/GenBank/DDBJ databases">
        <authorList>
            <person name="Polle J.E."/>
            <person name="Barry K."/>
            <person name="Cushman J."/>
            <person name="Schmutz J."/>
            <person name="Tran D."/>
            <person name="Hathwaick L.T."/>
            <person name="Yim W.C."/>
            <person name="Jenkins J."/>
            <person name="Mckie-Krisberg Z.M."/>
            <person name="Prochnik S."/>
            <person name="Lindquist E."/>
            <person name="Dockter R.B."/>
            <person name="Adam C."/>
            <person name="Molina H."/>
            <person name="Bunkerborg J."/>
            <person name="Jin E."/>
            <person name="Buchheim M."/>
            <person name="Magnuson J."/>
        </authorList>
    </citation>
    <scope>NUCLEOTIDE SEQUENCE</scope>
    <source>
        <strain evidence="1">CCAP 19/18</strain>
    </source>
</reference>
<keyword evidence="2" id="KW-1185">Reference proteome</keyword>
<name>A0ABQ7FUI9_DUNSA</name>
<comment type="caution">
    <text evidence="1">The sequence shown here is derived from an EMBL/GenBank/DDBJ whole genome shotgun (WGS) entry which is preliminary data.</text>
</comment>
<evidence type="ECO:0000313" key="2">
    <source>
        <dbReference type="Proteomes" id="UP000815325"/>
    </source>
</evidence>
<dbReference type="PANTHER" id="PTHR33604">
    <property type="entry name" value="OSJNBA0004B13.7 PROTEIN"/>
    <property type="match status" value="1"/>
</dbReference>
<dbReference type="InterPro" id="IPR029044">
    <property type="entry name" value="Nucleotide-diphossugar_trans"/>
</dbReference>
<dbReference type="SUPFAM" id="SSF53448">
    <property type="entry name" value="Nucleotide-diphospho-sugar transferases"/>
    <property type="match status" value="1"/>
</dbReference>
<dbReference type="EMBL" id="MU071401">
    <property type="protein sequence ID" value="KAF5826078.1"/>
    <property type="molecule type" value="Genomic_DNA"/>
</dbReference>
<evidence type="ECO:0000313" key="1">
    <source>
        <dbReference type="EMBL" id="KAF5826078.1"/>
    </source>
</evidence>
<gene>
    <name evidence="1" type="ORF">DUNSADRAFT_4939</name>
</gene>
<organism evidence="1 2">
    <name type="scientific">Dunaliella salina</name>
    <name type="common">Green alga</name>
    <name type="synonym">Protococcus salinus</name>
    <dbReference type="NCBI Taxonomy" id="3046"/>
    <lineage>
        <taxon>Eukaryota</taxon>
        <taxon>Viridiplantae</taxon>
        <taxon>Chlorophyta</taxon>
        <taxon>core chlorophytes</taxon>
        <taxon>Chlorophyceae</taxon>
        <taxon>CS clade</taxon>
        <taxon>Chlamydomonadales</taxon>
        <taxon>Dunaliellaceae</taxon>
        <taxon>Dunaliella</taxon>
    </lineage>
</organism>
<dbReference type="Gene3D" id="3.90.550.10">
    <property type="entry name" value="Spore Coat Polysaccharide Biosynthesis Protein SpsA, Chain A"/>
    <property type="match status" value="1"/>
</dbReference>